<dbReference type="Pfam" id="PF13478">
    <property type="entry name" value="XdhC_C"/>
    <property type="match status" value="1"/>
</dbReference>
<accession>A0ABU9YU98</accession>
<dbReference type="InterPro" id="IPR027051">
    <property type="entry name" value="XdhC_Rossmann_dom"/>
</dbReference>
<feature type="region of interest" description="Disordered" evidence="1">
    <location>
        <begin position="151"/>
        <end position="180"/>
    </location>
</feature>
<feature type="domain" description="XdhC Rossmann" evidence="3">
    <location>
        <begin position="219"/>
        <end position="356"/>
    </location>
</feature>
<reference evidence="4 5" key="1">
    <citation type="journal article" date="2018" name="Int. J. Syst. Evol. Microbiol.">
        <title>Uliginosibacterium sediminicola sp. nov., isolated from freshwater sediment.</title>
        <authorList>
            <person name="Hwang W.M."/>
            <person name="Kim S.M."/>
            <person name="Kang K."/>
            <person name="Ahn T.Y."/>
        </authorList>
    </citation>
    <scope>NUCLEOTIDE SEQUENCE [LARGE SCALE GENOMIC DNA]</scope>
    <source>
        <strain evidence="4 5">M1-21</strain>
    </source>
</reference>
<evidence type="ECO:0000259" key="2">
    <source>
        <dbReference type="Pfam" id="PF02625"/>
    </source>
</evidence>
<dbReference type="PANTHER" id="PTHR30388">
    <property type="entry name" value="ALDEHYDE OXIDOREDUCTASE MOLYBDENUM COFACTOR ASSEMBLY PROTEIN"/>
    <property type="match status" value="1"/>
</dbReference>
<feature type="compositionally biased region" description="Pro residues" evidence="1">
    <location>
        <begin position="151"/>
        <end position="161"/>
    </location>
</feature>
<sequence>MPWWRALPEQLAQGDVVLVTVAATQGSAPREAGTSMLVTLHGTVDTIGGGHLEWEAMAQARAMLLQPSATPAMQRLSLGASLGQCCGGVVWLVFERIGQASRVEWYERVQQLERGIGLQRTLVSLDAQSHWSSLNAGQWSQGACLDMIPFPSPGPDGPPSPEGEGTANSFTQLGTGPNGCKALPCPPPRGRVVQSTGRGAMPEIWRLSHILQATPFPITIFGAGHVGAAVVELLATLDAQIRWVDPRDDLFGRARDKVECIVSDAPEEAVASAPPGSFFLVLTHSHALDLALCEQILRRDDFAWFGLIGSKTKRARFEHRLQALGLDTARMCCPIGVPGIRDKSPQVLAIAVVAQLLQVREAQASIPSEVNVDADTPAA</sequence>
<feature type="domain" description="XdhC- CoxI" evidence="2">
    <location>
        <begin position="13"/>
        <end position="65"/>
    </location>
</feature>
<dbReference type="PANTHER" id="PTHR30388:SF6">
    <property type="entry name" value="XANTHINE DEHYDROGENASE SUBUNIT A-RELATED"/>
    <property type="match status" value="1"/>
</dbReference>
<dbReference type="InterPro" id="IPR014308">
    <property type="entry name" value="Xanthine_DH_XdhC"/>
</dbReference>
<dbReference type="InterPro" id="IPR052698">
    <property type="entry name" value="MoCofactor_Util/Proc"/>
</dbReference>
<dbReference type="InterPro" id="IPR003777">
    <property type="entry name" value="XdhC_CoxI"/>
</dbReference>
<organism evidence="4 5">
    <name type="scientific">Uliginosibacterium sediminicola</name>
    <dbReference type="NCBI Taxonomy" id="2024550"/>
    <lineage>
        <taxon>Bacteria</taxon>
        <taxon>Pseudomonadati</taxon>
        <taxon>Pseudomonadota</taxon>
        <taxon>Betaproteobacteria</taxon>
        <taxon>Rhodocyclales</taxon>
        <taxon>Zoogloeaceae</taxon>
        <taxon>Uliginosibacterium</taxon>
    </lineage>
</organism>
<feature type="compositionally biased region" description="Polar residues" evidence="1">
    <location>
        <begin position="166"/>
        <end position="175"/>
    </location>
</feature>
<dbReference type="EMBL" id="JBDIVE010000001">
    <property type="protein sequence ID" value="MEN3067267.1"/>
    <property type="molecule type" value="Genomic_DNA"/>
</dbReference>
<dbReference type="Gene3D" id="3.40.50.720">
    <property type="entry name" value="NAD(P)-binding Rossmann-like Domain"/>
    <property type="match status" value="1"/>
</dbReference>
<dbReference type="RefSeq" id="WP_345918035.1">
    <property type="nucleotide sequence ID" value="NZ_JBDIVE010000001.1"/>
</dbReference>
<dbReference type="NCBIfam" id="TIGR02964">
    <property type="entry name" value="xanthine_xdhC"/>
    <property type="match status" value="1"/>
</dbReference>
<dbReference type="Pfam" id="PF02625">
    <property type="entry name" value="XdhC_CoxI"/>
    <property type="match status" value="1"/>
</dbReference>
<evidence type="ECO:0000259" key="3">
    <source>
        <dbReference type="Pfam" id="PF13478"/>
    </source>
</evidence>
<proteinExistence type="predicted"/>
<protein>
    <submittedName>
        <fullName evidence="4">Xanthine dehydrogenase accessory protein XdhC</fullName>
    </submittedName>
</protein>
<keyword evidence="5" id="KW-1185">Reference proteome</keyword>
<comment type="caution">
    <text evidence="4">The sequence shown here is derived from an EMBL/GenBank/DDBJ whole genome shotgun (WGS) entry which is preliminary data.</text>
</comment>
<evidence type="ECO:0000256" key="1">
    <source>
        <dbReference type="SAM" id="MobiDB-lite"/>
    </source>
</evidence>
<evidence type="ECO:0000313" key="4">
    <source>
        <dbReference type="EMBL" id="MEN3067267.1"/>
    </source>
</evidence>
<evidence type="ECO:0000313" key="5">
    <source>
        <dbReference type="Proteomes" id="UP001410394"/>
    </source>
</evidence>
<name>A0ABU9YU98_9RHOO</name>
<gene>
    <name evidence="4" type="primary">xdhC</name>
    <name evidence="4" type="ORF">ABDB84_02180</name>
</gene>
<dbReference type="Proteomes" id="UP001410394">
    <property type="component" value="Unassembled WGS sequence"/>
</dbReference>